<dbReference type="EMBL" id="CP048649">
    <property type="protein sequence ID" value="QIB69737.1"/>
    <property type="molecule type" value="Genomic_DNA"/>
</dbReference>
<dbReference type="PANTHER" id="PTHR24567">
    <property type="entry name" value="CRP FAMILY TRANSCRIPTIONAL REGULATORY PROTEIN"/>
    <property type="match status" value="1"/>
</dbReference>
<protein>
    <submittedName>
        <fullName evidence="5">Crp/Fnr family transcriptional regulator</fullName>
    </submittedName>
</protein>
<dbReference type="CDD" id="cd00038">
    <property type="entry name" value="CAP_ED"/>
    <property type="match status" value="1"/>
</dbReference>
<dbReference type="Gene3D" id="2.60.120.10">
    <property type="entry name" value="Jelly Rolls"/>
    <property type="match status" value="1"/>
</dbReference>
<dbReference type="GO" id="GO:0005829">
    <property type="term" value="C:cytosol"/>
    <property type="evidence" value="ECO:0007669"/>
    <property type="project" value="TreeGrafter"/>
</dbReference>
<dbReference type="InterPro" id="IPR018490">
    <property type="entry name" value="cNMP-bd_dom_sf"/>
</dbReference>
<evidence type="ECO:0000256" key="1">
    <source>
        <dbReference type="ARBA" id="ARBA00023015"/>
    </source>
</evidence>
<organism evidence="5 6">
    <name type="scientific">Aminipila butyrica</name>
    <dbReference type="NCBI Taxonomy" id="433296"/>
    <lineage>
        <taxon>Bacteria</taxon>
        <taxon>Bacillati</taxon>
        <taxon>Bacillota</taxon>
        <taxon>Clostridia</taxon>
        <taxon>Peptostreptococcales</taxon>
        <taxon>Anaerovoracaceae</taxon>
        <taxon>Aminipila</taxon>
    </lineage>
</organism>
<dbReference type="InterPro" id="IPR036390">
    <property type="entry name" value="WH_DNA-bd_sf"/>
</dbReference>
<name>A0A858BVX0_9FIRM</name>
<dbReference type="GO" id="GO:0003677">
    <property type="term" value="F:DNA binding"/>
    <property type="evidence" value="ECO:0007669"/>
    <property type="project" value="UniProtKB-KW"/>
</dbReference>
<dbReference type="RefSeq" id="WP_163066977.1">
    <property type="nucleotide sequence ID" value="NZ_CP048649.1"/>
</dbReference>
<keyword evidence="1" id="KW-0805">Transcription regulation</keyword>
<evidence type="ECO:0000313" key="5">
    <source>
        <dbReference type="EMBL" id="QIB69737.1"/>
    </source>
</evidence>
<dbReference type="PANTHER" id="PTHR24567:SF58">
    <property type="entry name" value="CYCLIC AMP-BINDING REGULATORY PROTEIN"/>
    <property type="match status" value="1"/>
</dbReference>
<dbReference type="KEGG" id="abut:Ami103574_10570"/>
<sequence length="224" mass="25948">MKKYLNILKHNPLFANMTEEELPIMLDCLMVKVRDFSKNEIILMAGDRIDRVGIVVEGSVHIVKEDIMGNRTIIAHIATGQIFGEAFSCASTEKLPVTVMASVNCTIMFIDYNRIINTCSNACLFHHRLLENMLGILARKNIMLNNKIEHMSKRSTRDKVLSYLFEQTQQQERRSFKIPFNRQELADYLCVDRSALSNELSKLREEGILEFNKNEFNLLMDEFH</sequence>
<dbReference type="SUPFAM" id="SSF46785">
    <property type="entry name" value="Winged helix' DNA-binding domain"/>
    <property type="match status" value="1"/>
</dbReference>
<dbReference type="Proteomes" id="UP000466848">
    <property type="component" value="Chromosome"/>
</dbReference>
<dbReference type="GO" id="GO:0003700">
    <property type="term" value="F:DNA-binding transcription factor activity"/>
    <property type="evidence" value="ECO:0007669"/>
    <property type="project" value="TreeGrafter"/>
</dbReference>
<evidence type="ECO:0000256" key="3">
    <source>
        <dbReference type="ARBA" id="ARBA00023163"/>
    </source>
</evidence>
<reference evidence="5 6" key="1">
    <citation type="submission" date="2020-02" db="EMBL/GenBank/DDBJ databases">
        <authorList>
            <person name="Kim Y.B."/>
            <person name="Roh S.W."/>
        </authorList>
    </citation>
    <scope>NUCLEOTIDE SEQUENCE [LARGE SCALE GENOMIC DNA]</scope>
    <source>
        <strain evidence="5 6">DSM 103574</strain>
    </source>
</reference>
<evidence type="ECO:0000256" key="2">
    <source>
        <dbReference type="ARBA" id="ARBA00023125"/>
    </source>
</evidence>
<dbReference type="Pfam" id="PF13545">
    <property type="entry name" value="HTH_Crp_2"/>
    <property type="match status" value="1"/>
</dbReference>
<accession>A0A858BVX0</accession>
<dbReference type="InterPro" id="IPR014710">
    <property type="entry name" value="RmlC-like_jellyroll"/>
</dbReference>
<evidence type="ECO:0000259" key="4">
    <source>
        <dbReference type="PROSITE" id="PS50042"/>
    </source>
</evidence>
<dbReference type="InterPro" id="IPR000595">
    <property type="entry name" value="cNMP-bd_dom"/>
</dbReference>
<gene>
    <name evidence="5" type="ORF">Ami103574_10570</name>
</gene>
<evidence type="ECO:0000313" key="6">
    <source>
        <dbReference type="Proteomes" id="UP000466848"/>
    </source>
</evidence>
<dbReference type="AlphaFoldDB" id="A0A858BVX0"/>
<proteinExistence type="predicted"/>
<dbReference type="InterPro" id="IPR050397">
    <property type="entry name" value="Env_Response_Regulators"/>
</dbReference>
<dbReference type="Pfam" id="PF00027">
    <property type="entry name" value="cNMP_binding"/>
    <property type="match status" value="1"/>
</dbReference>
<keyword evidence="6" id="KW-1185">Reference proteome</keyword>
<keyword evidence="2" id="KW-0238">DNA-binding</keyword>
<dbReference type="SMART" id="SM00100">
    <property type="entry name" value="cNMP"/>
    <property type="match status" value="1"/>
</dbReference>
<feature type="domain" description="Cyclic nucleotide-binding" evidence="4">
    <location>
        <begin position="13"/>
        <end position="136"/>
    </location>
</feature>
<dbReference type="InterPro" id="IPR012318">
    <property type="entry name" value="HTH_CRP"/>
</dbReference>
<dbReference type="PROSITE" id="PS50042">
    <property type="entry name" value="CNMP_BINDING_3"/>
    <property type="match status" value="1"/>
</dbReference>
<dbReference type="SUPFAM" id="SSF51206">
    <property type="entry name" value="cAMP-binding domain-like"/>
    <property type="match status" value="1"/>
</dbReference>
<keyword evidence="3" id="KW-0804">Transcription</keyword>